<keyword evidence="6 7" id="KW-0472">Membrane</keyword>
<feature type="transmembrane region" description="Helical" evidence="7">
    <location>
        <begin position="114"/>
        <end position="135"/>
    </location>
</feature>
<organism evidence="10 11">
    <name type="scientific">Brevibacterium pityocampae</name>
    <dbReference type="NCBI Taxonomy" id="506594"/>
    <lineage>
        <taxon>Bacteria</taxon>
        <taxon>Bacillati</taxon>
        <taxon>Actinomycetota</taxon>
        <taxon>Actinomycetes</taxon>
        <taxon>Micrococcales</taxon>
        <taxon>Brevibacteriaceae</taxon>
        <taxon>Brevibacterium</taxon>
    </lineage>
</organism>
<feature type="transmembrane region" description="Helical" evidence="7">
    <location>
        <begin position="28"/>
        <end position="53"/>
    </location>
</feature>
<evidence type="ECO:0000256" key="2">
    <source>
        <dbReference type="ARBA" id="ARBA00022692"/>
    </source>
</evidence>
<keyword evidence="3" id="KW-0547">Nucleotide-binding</keyword>
<dbReference type="RefSeq" id="WP_295688728.1">
    <property type="nucleotide sequence ID" value="NZ_BAABGL010000006.1"/>
</dbReference>
<dbReference type="PROSITE" id="PS50893">
    <property type="entry name" value="ABC_TRANSPORTER_2"/>
    <property type="match status" value="1"/>
</dbReference>
<dbReference type="InterPro" id="IPR039421">
    <property type="entry name" value="Type_1_exporter"/>
</dbReference>
<keyword evidence="2 7" id="KW-0812">Transmembrane</keyword>
<evidence type="ECO:0000259" key="9">
    <source>
        <dbReference type="PROSITE" id="PS50929"/>
    </source>
</evidence>
<dbReference type="InterPro" id="IPR011527">
    <property type="entry name" value="ABC1_TM_dom"/>
</dbReference>
<dbReference type="InterPro" id="IPR017871">
    <property type="entry name" value="ABC_transporter-like_CS"/>
</dbReference>
<dbReference type="GO" id="GO:0005524">
    <property type="term" value="F:ATP binding"/>
    <property type="evidence" value="ECO:0007669"/>
    <property type="project" value="UniProtKB-KW"/>
</dbReference>
<dbReference type="EMBL" id="BAABGL010000006">
    <property type="protein sequence ID" value="GAA4389267.1"/>
    <property type="molecule type" value="Genomic_DNA"/>
</dbReference>
<dbReference type="PANTHER" id="PTHR43394:SF1">
    <property type="entry name" value="ATP-BINDING CASSETTE SUB-FAMILY B MEMBER 10, MITOCHONDRIAL"/>
    <property type="match status" value="1"/>
</dbReference>
<keyword evidence="5 7" id="KW-1133">Transmembrane helix</keyword>
<evidence type="ECO:0000259" key="8">
    <source>
        <dbReference type="PROSITE" id="PS50893"/>
    </source>
</evidence>
<evidence type="ECO:0000313" key="10">
    <source>
        <dbReference type="EMBL" id="GAA4389267.1"/>
    </source>
</evidence>
<dbReference type="SUPFAM" id="SSF52540">
    <property type="entry name" value="P-loop containing nucleoside triphosphate hydrolases"/>
    <property type="match status" value="1"/>
</dbReference>
<dbReference type="Pfam" id="PF00005">
    <property type="entry name" value="ABC_tran"/>
    <property type="match status" value="1"/>
</dbReference>
<dbReference type="InterPro" id="IPR003439">
    <property type="entry name" value="ABC_transporter-like_ATP-bd"/>
</dbReference>
<dbReference type="Proteomes" id="UP001500642">
    <property type="component" value="Unassembled WGS sequence"/>
</dbReference>
<feature type="transmembrane region" description="Helical" evidence="7">
    <location>
        <begin position="303"/>
        <end position="321"/>
    </location>
</feature>
<dbReference type="CDD" id="cd03254">
    <property type="entry name" value="ABCC_Glucan_exporter_like"/>
    <property type="match status" value="1"/>
</dbReference>
<gene>
    <name evidence="10" type="ORF">GCM10023167_14890</name>
</gene>
<sequence>MSMEDAPGSKARAFGPTMKRLLGRFRPFTLAVVGAVVLNAVGIVFTVLGPLVLGQATNLVYEGWVSGRMEGGRSQAEVVADLRAAGDTTMADMVAAMEIVPGAGIDFAALGRTLLLTLAVYLLGSLVMFLASRILNSVVQRVMYRLREDVESKIHALPLSHFDRMKRGDVLSRLTNDLDNLNQVLSESLGQIVMSLLTVVGVLAMMFTLSWQLTLVTLITVPLTALVIGLLGVRSQRQFQAQWKATGVLNTRVEESITGHDLITVYGRDRVTKELFDAENDDVYRASFSAQMLAGLMMPAMQFIGNLVYVGIAVVGALQVASGQLRLGTVQAFIQYSRQFSQPLAQLGGMAAQLQSAAACAERVFELLSYPEETPDTGTATLPERPRGEIAFEHVAFGYSSDSPLITDLGLRAAPGTTTAIVGHTGAGKTTLVNLLMRFYEVDSGRITFDGVDIAELRRSELRSHMGMVLQDTWLFGGTIEENIAYGKPGATREEVVAAAEACYVDHVVRTLPDGYDTVIDDDGGNLSQGERQLITIARAFLTRPTVLILDEATSSVDTRTELLLQQAMQTLRAGRTSFVIAHRLSTIRDADTILVMAHGDIVEQGSHAELLERGGAYAELHAAQLAAGGSLDGIED</sequence>
<dbReference type="Gene3D" id="1.20.1560.10">
    <property type="entry name" value="ABC transporter type 1, transmembrane domain"/>
    <property type="match status" value="1"/>
</dbReference>
<keyword evidence="4 10" id="KW-0067">ATP-binding</keyword>
<feature type="domain" description="ABC transporter" evidence="8">
    <location>
        <begin position="390"/>
        <end position="624"/>
    </location>
</feature>
<dbReference type="InterPro" id="IPR003593">
    <property type="entry name" value="AAA+_ATPase"/>
</dbReference>
<evidence type="ECO:0000256" key="3">
    <source>
        <dbReference type="ARBA" id="ARBA00022741"/>
    </source>
</evidence>
<comment type="subcellular location">
    <subcellularLocation>
        <location evidence="1">Cell membrane</location>
        <topology evidence="1">Multi-pass membrane protein</topology>
    </subcellularLocation>
</comment>
<keyword evidence="11" id="KW-1185">Reference proteome</keyword>
<dbReference type="SUPFAM" id="SSF90123">
    <property type="entry name" value="ABC transporter transmembrane region"/>
    <property type="match status" value="1"/>
</dbReference>
<evidence type="ECO:0000256" key="6">
    <source>
        <dbReference type="ARBA" id="ARBA00023136"/>
    </source>
</evidence>
<dbReference type="InterPro" id="IPR027417">
    <property type="entry name" value="P-loop_NTPase"/>
</dbReference>
<feature type="transmembrane region" description="Helical" evidence="7">
    <location>
        <begin position="189"/>
        <end position="207"/>
    </location>
</feature>
<dbReference type="CDD" id="cd18547">
    <property type="entry name" value="ABC_6TM_Tm288_like"/>
    <property type="match status" value="1"/>
</dbReference>
<dbReference type="Gene3D" id="3.40.50.300">
    <property type="entry name" value="P-loop containing nucleotide triphosphate hydrolases"/>
    <property type="match status" value="1"/>
</dbReference>
<protein>
    <submittedName>
        <fullName evidence="10">ABC transporter ATP-binding protein</fullName>
    </submittedName>
</protein>
<dbReference type="PROSITE" id="PS00211">
    <property type="entry name" value="ABC_TRANSPORTER_1"/>
    <property type="match status" value="1"/>
</dbReference>
<evidence type="ECO:0000256" key="4">
    <source>
        <dbReference type="ARBA" id="ARBA00022840"/>
    </source>
</evidence>
<evidence type="ECO:0000256" key="1">
    <source>
        <dbReference type="ARBA" id="ARBA00004651"/>
    </source>
</evidence>
<dbReference type="SMART" id="SM00382">
    <property type="entry name" value="AAA"/>
    <property type="match status" value="1"/>
</dbReference>
<proteinExistence type="predicted"/>
<feature type="domain" description="ABC transmembrane type-1" evidence="9">
    <location>
        <begin position="33"/>
        <end position="356"/>
    </location>
</feature>
<name>A0ABP8JE23_9MICO</name>
<dbReference type="PROSITE" id="PS50929">
    <property type="entry name" value="ABC_TM1F"/>
    <property type="match status" value="1"/>
</dbReference>
<evidence type="ECO:0000313" key="11">
    <source>
        <dbReference type="Proteomes" id="UP001500642"/>
    </source>
</evidence>
<reference evidence="11" key="1">
    <citation type="journal article" date="2019" name="Int. J. Syst. Evol. Microbiol.">
        <title>The Global Catalogue of Microorganisms (GCM) 10K type strain sequencing project: providing services to taxonomists for standard genome sequencing and annotation.</title>
        <authorList>
            <consortium name="The Broad Institute Genomics Platform"/>
            <consortium name="The Broad Institute Genome Sequencing Center for Infectious Disease"/>
            <person name="Wu L."/>
            <person name="Ma J."/>
        </authorList>
    </citation>
    <scope>NUCLEOTIDE SEQUENCE [LARGE SCALE GENOMIC DNA]</scope>
    <source>
        <strain evidence="11">JCM 17808</strain>
    </source>
</reference>
<accession>A0ABP8JE23</accession>
<dbReference type="InterPro" id="IPR036640">
    <property type="entry name" value="ABC1_TM_sf"/>
</dbReference>
<evidence type="ECO:0000256" key="7">
    <source>
        <dbReference type="SAM" id="Phobius"/>
    </source>
</evidence>
<comment type="caution">
    <text evidence="10">The sequence shown here is derived from an EMBL/GenBank/DDBJ whole genome shotgun (WGS) entry which is preliminary data.</text>
</comment>
<feature type="transmembrane region" description="Helical" evidence="7">
    <location>
        <begin position="213"/>
        <end position="233"/>
    </location>
</feature>
<dbReference type="Pfam" id="PF00664">
    <property type="entry name" value="ABC_membrane"/>
    <property type="match status" value="1"/>
</dbReference>
<evidence type="ECO:0000256" key="5">
    <source>
        <dbReference type="ARBA" id="ARBA00022989"/>
    </source>
</evidence>
<dbReference type="PANTHER" id="PTHR43394">
    <property type="entry name" value="ATP-DEPENDENT PERMEASE MDL1, MITOCHONDRIAL"/>
    <property type="match status" value="1"/>
</dbReference>